<dbReference type="InterPro" id="IPR022043">
    <property type="entry name" value="CAF1A_DD"/>
</dbReference>
<dbReference type="Pfam" id="PF21796">
    <property type="entry name" value="Cac1_C"/>
    <property type="match status" value="1"/>
</dbReference>
<evidence type="ECO:0000259" key="9">
    <source>
        <dbReference type="Pfam" id="PF12253"/>
    </source>
</evidence>
<dbReference type="VEuPathDB" id="FungiDB:HMPREF1541_10832"/>
<accession>W2S5L0</accession>
<keyword evidence="2" id="KW-0235">DNA replication</keyword>
<evidence type="ECO:0000256" key="2">
    <source>
        <dbReference type="ARBA" id="ARBA00022705"/>
    </source>
</evidence>
<dbReference type="OrthoDB" id="79480at2759"/>
<gene>
    <name evidence="11" type="ORF">HMPREF1541_10832</name>
</gene>
<dbReference type="AlphaFoldDB" id="W2S5L0"/>
<reference evidence="11 12" key="1">
    <citation type="submission" date="2013-03" db="EMBL/GenBank/DDBJ databases">
        <title>The Genome Sequence of Phialophora europaea CBS 101466.</title>
        <authorList>
            <consortium name="The Broad Institute Genomics Platform"/>
            <person name="Cuomo C."/>
            <person name="de Hoog S."/>
            <person name="Gorbushina A."/>
            <person name="Walker B."/>
            <person name="Young S.K."/>
            <person name="Zeng Q."/>
            <person name="Gargeya S."/>
            <person name="Fitzgerald M."/>
            <person name="Haas B."/>
            <person name="Abouelleil A."/>
            <person name="Allen A.W."/>
            <person name="Alvarado L."/>
            <person name="Arachchi H.M."/>
            <person name="Berlin A.M."/>
            <person name="Chapman S.B."/>
            <person name="Gainer-Dewar J."/>
            <person name="Goldberg J."/>
            <person name="Griggs A."/>
            <person name="Gujja S."/>
            <person name="Hansen M."/>
            <person name="Howarth C."/>
            <person name="Imamovic A."/>
            <person name="Ireland A."/>
            <person name="Larimer J."/>
            <person name="McCowan C."/>
            <person name="Murphy C."/>
            <person name="Pearson M."/>
            <person name="Poon T.W."/>
            <person name="Priest M."/>
            <person name="Roberts A."/>
            <person name="Saif S."/>
            <person name="Shea T."/>
            <person name="Sisk P."/>
            <person name="Sykes S."/>
            <person name="Wortman J."/>
            <person name="Nusbaum C."/>
            <person name="Birren B."/>
        </authorList>
    </citation>
    <scope>NUCLEOTIDE SEQUENCE [LARGE SCALE GENOMIC DNA]</scope>
    <source>
        <strain evidence="11 12">CBS 101466</strain>
    </source>
</reference>
<name>W2S5L0_CYPE1</name>
<evidence type="ECO:0000259" key="10">
    <source>
        <dbReference type="Pfam" id="PF21796"/>
    </source>
</evidence>
<feature type="compositionally biased region" description="Acidic residues" evidence="7">
    <location>
        <begin position="373"/>
        <end position="406"/>
    </location>
</feature>
<dbReference type="Pfam" id="PF12253">
    <property type="entry name" value="CAF1A_dimeriz"/>
    <property type="match status" value="1"/>
</dbReference>
<evidence type="ECO:0000256" key="3">
    <source>
        <dbReference type="ARBA" id="ARBA00022763"/>
    </source>
</evidence>
<feature type="compositionally biased region" description="Basic and acidic residues" evidence="7">
    <location>
        <begin position="93"/>
        <end position="181"/>
    </location>
</feature>
<feature type="compositionally biased region" description="Low complexity" evidence="7">
    <location>
        <begin position="191"/>
        <end position="218"/>
    </location>
</feature>
<feature type="compositionally biased region" description="Polar residues" evidence="7">
    <location>
        <begin position="1"/>
        <end position="10"/>
    </location>
</feature>
<dbReference type="GeneID" id="19978171"/>
<comment type="subcellular location">
    <subcellularLocation>
        <location evidence="1">Nucleus</location>
    </subcellularLocation>
</comment>
<feature type="compositionally biased region" description="Low complexity" evidence="7">
    <location>
        <begin position="43"/>
        <end position="54"/>
    </location>
</feature>
<feature type="region of interest" description="Disordered" evidence="7">
    <location>
        <begin position="1"/>
        <end position="233"/>
    </location>
</feature>
<feature type="domain" description="Chromatin assembly factor 1 p150 subunit acidic region" evidence="8">
    <location>
        <begin position="83"/>
        <end position="200"/>
    </location>
</feature>
<dbReference type="Pfam" id="PF11600">
    <property type="entry name" value="CAF1A_acidic"/>
    <property type="match status" value="1"/>
</dbReference>
<dbReference type="EMBL" id="KB822716">
    <property type="protein sequence ID" value="ETN43967.1"/>
    <property type="molecule type" value="Genomic_DNA"/>
</dbReference>
<feature type="compositionally biased region" description="Basic residues" evidence="7">
    <location>
        <begin position="357"/>
        <end position="366"/>
    </location>
</feature>
<dbReference type="GO" id="GO:0006334">
    <property type="term" value="P:nucleosome assembly"/>
    <property type="evidence" value="ECO:0007669"/>
    <property type="project" value="TreeGrafter"/>
</dbReference>
<evidence type="ECO:0000256" key="7">
    <source>
        <dbReference type="SAM" id="MobiDB-lite"/>
    </source>
</evidence>
<keyword evidence="6" id="KW-0539">Nucleus</keyword>
<organism evidence="11 12">
    <name type="scientific">Cyphellophora europaea (strain CBS 101466)</name>
    <name type="common">Phialophora europaea</name>
    <dbReference type="NCBI Taxonomy" id="1220924"/>
    <lineage>
        <taxon>Eukaryota</taxon>
        <taxon>Fungi</taxon>
        <taxon>Dikarya</taxon>
        <taxon>Ascomycota</taxon>
        <taxon>Pezizomycotina</taxon>
        <taxon>Eurotiomycetes</taxon>
        <taxon>Chaetothyriomycetidae</taxon>
        <taxon>Chaetothyriales</taxon>
        <taxon>Cyphellophoraceae</taxon>
        <taxon>Cyphellophora</taxon>
    </lineage>
</organism>
<dbReference type="FunCoup" id="W2S5L0">
    <property type="interactions" value="97"/>
</dbReference>
<dbReference type="PANTHER" id="PTHR15272">
    <property type="entry name" value="CHROMATIN ASSEMBLY FACTOR 1 SUBUNIT A CAF-1 SUBUNIT A"/>
    <property type="match status" value="1"/>
</dbReference>
<feature type="domain" description="Chromatin assembly factor 1 subunit A dimerization" evidence="9">
    <location>
        <begin position="333"/>
        <end position="408"/>
    </location>
</feature>
<protein>
    <recommendedName>
        <fullName evidence="13">Chromatin assembly factor 1 subunit A</fullName>
    </recommendedName>
</protein>
<proteinExistence type="predicted"/>
<evidence type="ECO:0000256" key="4">
    <source>
        <dbReference type="ARBA" id="ARBA00023186"/>
    </source>
</evidence>
<evidence type="ECO:0000256" key="6">
    <source>
        <dbReference type="ARBA" id="ARBA00023242"/>
    </source>
</evidence>
<evidence type="ECO:0000256" key="1">
    <source>
        <dbReference type="ARBA" id="ARBA00004123"/>
    </source>
</evidence>
<feature type="domain" description="Chromatin assembly factor 1 subunit Cac1-like C-terminal" evidence="10">
    <location>
        <begin position="554"/>
        <end position="609"/>
    </location>
</feature>
<dbReference type="STRING" id="1220924.W2S5L0"/>
<dbReference type="eggNOG" id="KOG4364">
    <property type="taxonomic scope" value="Eukaryota"/>
</dbReference>
<keyword evidence="3" id="KW-0227">DNA damage</keyword>
<feature type="region of interest" description="Disordered" evidence="7">
    <location>
        <begin position="346"/>
        <end position="406"/>
    </location>
</feature>
<evidence type="ECO:0000313" key="12">
    <source>
        <dbReference type="Proteomes" id="UP000030752"/>
    </source>
</evidence>
<dbReference type="InParanoid" id="W2S5L0"/>
<dbReference type="GO" id="GO:0006260">
    <property type="term" value="P:DNA replication"/>
    <property type="evidence" value="ECO:0007669"/>
    <property type="project" value="UniProtKB-KW"/>
</dbReference>
<evidence type="ECO:0000259" key="8">
    <source>
        <dbReference type="Pfam" id="PF11600"/>
    </source>
</evidence>
<dbReference type="GO" id="GO:0005634">
    <property type="term" value="C:nucleus"/>
    <property type="evidence" value="ECO:0007669"/>
    <property type="project" value="UniProtKB-SubCell"/>
</dbReference>
<feature type="compositionally biased region" description="Polar residues" evidence="7">
    <location>
        <begin position="31"/>
        <end position="41"/>
    </location>
</feature>
<keyword evidence="12" id="KW-1185">Reference proteome</keyword>
<sequence length="610" mass="67392">MAESLPQPSFSPGVKRTYDGTPVASGLELTPQPTIHSSTRDVSPAPSGASSPLSELTATTPQRPATIDPLTPSAKKPKLTFAERQVEQAVQRVIKEEKSKQKAEEKARKDEGKRRKAEEREAAKRQKEIEKAQKEAEKEAKKKARETEKALKDAEKAAKDAEKAAAHAQKEAEKLKREKAQPRIGAFFNRPAAASTPPTTPDDVSVGVSSRRSSIASIDMEKPEDQSSPTKENSEFSKWILPFFVMEHTELAPNNRFIHPNEHQGPDLAWLKGQNETVGPQRLFRPRNVHLRQAVPVKKMVAKVNGSEDEPIDLTAGYSGMAVSQSLRKVKYKVLHFREDIRPPYQGTYTRAVSPRSARKLSRNPTHRGLPETDYDYDSEAEWQEPEPDDEDLEGDDDLSEEEDAADEMDDFLDDEADTGKRLVATSDVEPISTGLCWEGQTDTAVAGFELGAYRMQLMHDNQCVPIDPYSSTHWNGPMKADKKSLDGAADTDSSMQPPRVPLANVSVNSSASPLLAFVKGADLKQKENASVAAARGRPRNPDKPLKTIPDDILPAFKTAIEGSDLNKIALVEILKKQFPKCSKDAIKGSLDQVAIRMGVKEAAKRWVLR</sequence>
<dbReference type="GO" id="GO:0006281">
    <property type="term" value="P:DNA repair"/>
    <property type="evidence" value="ECO:0007669"/>
    <property type="project" value="UniProtKB-KW"/>
</dbReference>
<dbReference type="PANTHER" id="PTHR15272:SF0">
    <property type="entry name" value="CHROMATIN ASSEMBLY FACTOR 1 SUBUNIT A"/>
    <property type="match status" value="1"/>
</dbReference>
<dbReference type="InterPro" id="IPR048800">
    <property type="entry name" value="Cac1-like_C"/>
</dbReference>
<feature type="region of interest" description="Disordered" evidence="7">
    <location>
        <begin position="476"/>
        <end position="500"/>
    </location>
</feature>
<keyword evidence="4" id="KW-0143">Chaperone</keyword>
<keyword evidence="5" id="KW-0234">DNA repair</keyword>
<evidence type="ECO:0000256" key="5">
    <source>
        <dbReference type="ARBA" id="ARBA00023204"/>
    </source>
</evidence>
<dbReference type="Proteomes" id="UP000030752">
    <property type="component" value="Unassembled WGS sequence"/>
</dbReference>
<dbReference type="HOGENOM" id="CLU_013392_1_0_1"/>
<evidence type="ECO:0000313" key="11">
    <source>
        <dbReference type="EMBL" id="ETN43967.1"/>
    </source>
</evidence>
<evidence type="ECO:0008006" key="13">
    <source>
        <dbReference type="Google" id="ProtNLM"/>
    </source>
</evidence>
<dbReference type="GO" id="GO:0033186">
    <property type="term" value="C:CAF-1 complex"/>
    <property type="evidence" value="ECO:0007669"/>
    <property type="project" value="TreeGrafter"/>
</dbReference>
<dbReference type="RefSeq" id="XP_008713723.1">
    <property type="nucleotide sequence ID" value="XM_008715501.1"/>
</dbReference>
<dbReference type="InterPro" id="IPR021644">
    <property type="entry name" value="CAF-1_p150_acidic"/>
</dbReference>